<keyword evidence="2" id="KW-0472">Membrane</keyword>
<feature type="transmembrane region" description="Helical" evidence="2">
    <location>
        <begin position="16"/>
        <end position="36"/>
    </location>
</feature>
<dbReference type="Pfam" id="PF01551">
    <property type="entry name" value="Peptidase_M23"/>
    <property type="match status" value="1"/>
</dbReference>
<accession>A0A2U8DYH3</accession>
<dbReference type="Gene3D" id="2.70.70.10">
    <property type="entry name" value="Glucose Permease (Domain IIA)"/>
    <property type="match status" value="1"/>
</dbReference>
<dbReference type="InterPro" id="IPR011055">
    <property type="entry name" value="Dup_hybrid_motif"/>
</dbReference>
<keyword evidence="1" id="KW-0732">Signal</keyword>
<evidence type="ECO:0000259" key="3">
    <source>
        <dbReference type="Pfam" id="PF01551"/>
    </source>
</evidence>
<keyword evidence="5" id="KW-1185">Reference proteome</keyword>
<evidence type="ECO:0000256" key="1">
    <source>
        <dbReference type="ARBA" id="ARBA00022729"/>
    </source>
</evidence>
<dbReference type="GO" id="GO:0004222">
    <property type="term" value="F:metalloendopeptidase activity"/>
    <property type="evidence" value="ECO:0007669"/>
    <property type="project" value="TreeGrafter"/>
</dbReference>
<name>A0A2U8DYH3_9CLOT</name>
<dbReference type="KEGG" id="cdrk:B9W14_24295"/>
<dbReference type="EMBL" id="CP020953">
    <property type="protein sequence ID" value="AWI07455.1"/>
    <property type="molecule type" value="Genomic_DNA"/>
</dbReference>
<dbReference type="CDD" id="cd12797">
    <property type="entry name" value="M23_peptidase"/>
    <property type="match status" value="1"/>
</dbReference>
<evidence type="ECO:0000256" key="2">
    <source>
        <dbReference type="SAM" id="Phobius"/>
    </source>
</evidence>
<organism evidence="4 5">
    <name type="scientific">Clostridium drakei</name>
    <dbReference type="NCBI Taxonomy" id="332101"/>
    <lineage>
        <taxon>Bacteria</taxon>
        <taxon>Bacillati</taxon>
        <taxon>Bacillota</taxon>
        <taxon>Clostridia</taxon>
        <taxon>Eubacteriales</taxon>
        <taxon>Clostridiaceae</taxon>
        <taxon>Clostridium</taxon>
    </lineage>
</organism>
<dbReference type="InterPro" id="IPR016047">
    <property type="entry name" value="M23ase_b-sheet_dom"/>
</dbReference>
<dbReference type="Proteomes" id="UP000244910">
    <property type="component" value="Chromosome"/>
</dbReference>
<keyword evidence="2" id="KW-1133">Transmembrane helix</keyword>
<feature type="domain" description="M23ase beta-sheet core" evidence="3">
    <location>
        <begin position="239"/>
        <end position="333"/>
    </location>
</feature>
<proteinExistence type="predicted"/>
<dbReference type="RefSeq" id="WP_052037992.1">
    <property type="nucleotide sequence ID" value="NZ_CP020953.1"/>
</dbReference>
<dbReference type="SUPFAM" id="SSF51261">
    <property type="entry name" value="Duplicated hybrid motif"/>
    <property type="match status" value="1"/>
</dbReference>
<reference evidence="5" key="1">
    <citation type="submission" date="2017-04" db="EMBL/GenBank/DDBJ databases">
        <authorList>
            <person name="Song Y."/>
            <person name="Cho B.-K."/>
        </authorList>
    </citation>
    <scope>NUCLEOTIDE SEQUENCE [LARGE SCALE GENOMIC DNA]</scope>
    <source>
        <strain evidence="5">SL1</strain>
    </source>
</reference>
<gene>
    <name evidence="4" type="ORF">B9W14_24295</name>
</gene>
<dbReference type="OrthoDB" id="9809488at2"/>
<keyword evidence="2" id="KW-0812">Transmembrane</keyword>
<evidence type="ECO:0000313" key="5">
    <source>
        <dbReference type="Proteomes" id="UP000244910"/>
    </source>
</evidence>
<dbReference type="InterPro" id="IPR050570">
    <property type="entry name" value="Cell_wall_metabolism_enzyme"/>
</dbReference>
<sequence length="338" mass="37913">MPKKGMITLHSNNRSKIYLSLLIIIITSAVLIRYLYSNNPNCYEIYINGKIVGYVKDKEEFYTMDNIVKKDIEKRFGKVNFKDDIKFVKKHFDDINRIENADHIKKLILENSNTKVNAVLMKSDGKEVSVLANEAEIRNTLDEIKNSYKEEKDDLKLVNHITYIKESVEIGKVNTVEQTIKNIDANSKNPIIKFSKNIEQNSLGNNLTLSRGSTNKVSFMGVPSQGTITSPFGSRWGTVHQGIDIGASMGAPICAAMDGKVFCTEWEDGYGNVIKIDHGNGMQTIYAHCSKICSNIGEYVKRGEKIGEVGSTGRSTGPHVHFEVRVNGKPENPLNYLQ</sequence>
<protein>
    <recommendedName>
        <fullName evidence="3">M23ase beta-sheet core domain-containing protein</fullName>
    </recommendedName>
</protein>
<dbReference type="PANTHER" id="PTHR21666:SF289">
    <property type="entry name" value="L-ALA--D-GLU ENDOPEPTIDASE"/>
    <property type="match status" value="1"/>
</dbReference>
<dbReference type="AlphaFoldDB" id="A0A2U8DYH3"/>
<evidence type="ECO:0000313" key="4">
    <source>
        <dbReference type="EMBL" id="AWI07455.1"/>
    </source>
</evidence>
<dbReference type="PANTHER" id="PTHR21666">
    <property type="entry name" value="PEPTIDASE-RELATED"/>
    <property type="match status" value="1"/>
</dbReference>